<dbReference type="AlphaFoldDB" id="A0A9P9WYF4"/>
<evidence type="ECO:0000313" key="3">
    <source>
        <dbReference type="EMBL" id="KAI1881554.1"/>
    </source>
</evidence>
<keyword evidence="1" id="KW-0677">Repeat</keyword>
<accession>A0A9P9WYF4</accession>
<dbReference type="InterPro" id="IPR027417">
    <property type="entry name" value="P-loop_NTPase"/>
</dbReference>
<feature type="domain" description="Nephrocystin 3-like N-terminal" evidence="2">
    <location>
        <begin position="23"/>
        <end position="190"/>
    </location>
</feature>
<keyword evidence="4" id="KW-1185">Reference proteome</keyword>
<name>A0A9P9WYF4_9PEZI</name>
<evidence type="ECO:0000256" key="1">
    <source>
        <dbReference type="ARBA" id="ARBA00022737"/>
    </source>
</evidence>
<gene>
    <name evidence="3" type="ORF">JX265_000380</name>
</gene>
<dbReference type="Gene3D" id="3.40.50.300">
    <property type="entry name" value="P-loop containing nucleotide triphosphate hydrolases"/>
    <property type="match status" value="1"/>
</dbReference>
<protein>
    <recommendedName>
        <fullName evidence="2">Nephrocystin 3-like N-terminal domain-containing protein</fullName>
    </recommendedName>
</protein>
<evidence type="ECO:0000313" key="4">
    <source>
        <dbReference type="Proteomes" id="UP000829685"/>
    </source>
</evidence>
<sequence>MTCRITTPPPNFHVYEKVFTRWLESDAYRLWKLDEPKFQLRCYGGPGSGKTTFSSQVVKDLKRSTKATNTAVVSIFLQPLNEAPGKRPPFLNLLLVEIRQQLWSSLNSIPRGQNYDYRRSNAEVEVLPQVDVSIGDLRQTIASQIKSFDQAFLILDDLDLAWIDIEEYKSLEDELDALMTQGLKILTTSRVQFRCDTRSGICDVNPGHKHLDLWWECSECAGKESLYFICEECKLAGHRCLKPEHTKANLIQPRQRVHLDIGNYSLQRFIEYHLEQDHGDLGFGSHGGVSTLPPSSPLGHELINSAHKNAANNLVANLIKQANGNITLALLRLEHVSKAISLEEAISIADRLPRNIVASFDAGMASIGKSPPGLRRDLGLAAIKLVGGSEDGLRYSDLKEQIVEDWDGDVSDVEALLDSEYGMEEVLAASRGYLSRTESRVPGVVCFHYNFQFYVADRYSDFIDS</sequence>
<dbReference type="Pfam" id="PF24883">
    <property type="entry name" value="NPHP3_N"/>
    <property type="match status" value="1"/>
</dbReference>
<dbReference type="EMBL" id="JAFIMR010000001">
    <property type="protein sequence ID" value="KAI1881554.1"/>
    <property type="molecule type" value="Genomic_DNA"/>
</dbReference>
<dbReference type="InterPro" id="IPR056884">
    <property type="entry name" value="NPHP3-like_N"/>
</dbReference>
<proteinExistence type="predicted"/>
<comment type="caution">
    <text evidence="3">The sequence shown here is derived from an EMBL/GenBank/DDBJ whole genome shotgun (WGS) entry which is preliminary data.</text>
</comment>
<dbReference type="Proteomes" id="UP000829685">
    <property type="component" value="Unassembled WGS sequence"/>
</dbReference>
<organism evidence="3 4">
    <name type="scientific">Neoarthrinium moseri</name>
    <dbReference type="NCBI Taxonomy" id="1658444"/>
    <lineage>
        <taxon>Eukaryota</taxon>
        <taxon>Fungi</taxon>
        <taxon>Dikarya</taxon>
        <taxon>Ascomycota</taxon>
        <taxon>Pezizomycotina</taxon>
        <taxon>Sordariomycetes</taxon>
        <taxon>Xylariomycetidae</taxon>
        <taxon>Amphisphaeriales</taxon>
        <taxon>Apiosporaceae</taxon>
        <taxon>Neoarthrinium</taxon>
    </lineage>
</organism>
<reference evidence="3" key="1">
    <citation type="submission" date="2021-03" db="EMBL/GenBank/DDBJ databases">
        <title>Revisited historic fungal species revealed as producer of novel bioactive compounds through whole genome sequencing and comparative genomics.</title>
        <authorList>
            <person name="Vignolle G.A."/>
            <person name="Hochenegger N."/>
            <person name="Mach R.L."/>
            <person name="Mach-Aigner A.R."/>
            <person name="Javad Rahimi M."/>
            <person name="Salim K.A."/>
            <person name="Chan C.M."/>
            <person name="Lim L.B.L."/>
            <person name="Cai F."/>
            <person name="Druzhinina I.S."/>
            <person name="U'Ren J.M."/>
            <person name="Derntl C."/>
        </authorList>
    </citation>
    <scope>NUCLEOTIDE SEQUENCE</scope>
    <source>
        <strain evidence="3">TUCIM 5799</strain>
    </source>
</reference>
<evidence type="ECO:0000259" key="2">
    <source>
        <dbReference type="Pfam" id="PF24883"/>
    </source>
</evidence>
<dbReference type="SUPFAM" id="SSF52540">
    <property type="entry name" value="P-loop containing nucleoside triphosphate hydrolases"/>
    <property type="match status" value="1"/>
</dbReference>